<gene>
    <name evidence="2" type="ORF">ARMOST_19929</name>
</gene>
<accession>A0A284S5W9</accession>
<dbReference type="STRING" id="47428.A0A284S5W9"/>
<dbReference type="Gene3D" id="3.30.70.270">
    <property type="match status" value="1"/>
</dbReference>
<proteinExistence type="predicted"/>
<dbReference type="InterPro" id="IPR053134">
    <property type="entry name" value="RNA-dir_DNA_polymerase"/>
</dbReference>
<dbReference type="Pfam" id="PF00078">
    <property type="entry name" value="RVT_1"/>
    <property type="match status" value="1"/>
</dbReference>
<dbReference type="InterPro" id="IPR043502">
    <property type="entry name" value="DNA/RNA_pol_sf"/>
</dbReference>
<dbReference type="EMBL" id="FUEG01000034">
    <property type="protein sequence ID" value="SJL16405.1"/>
    <property type="molecule type" value="Genomic_DNA"/>
</dbReference>
<sequence>MILAVNMEKEIEMRAIHHANDLTAATHAEKPTKTFEEMVPPDYRSFRDLFSKENFDELPDRKPWDHAIELIPNAKSTLDCKVYPLNQNKQEQLDKFLNENLESGRIRESKSPFASLFFFIKKKDGSLCPVQDYRKLNEMTIKNRYPLPLISKLTDKLQGVKFFTKLDVCWGYNNVRIKEGDEAKAAFCTNRGLFEPTVMFFGLTNSPATFQWMMNDIFKDLISKGKVTIYLDDILIFTKDLNEHRQIVWRVLQHL</sequence>
<evidence type="ECO:0000313" key="2">
    <source>
        <dbReference type="EMBL" id="SJL16405.1"/>
    </source>
</evidence>
<evidence type="ECO:0000259" key="1">
    <source>
        <dbReference type="PROSITE" id="PS50878"/>
    </source>
</evidence>
<organism evidence="2 3">
    <name type="scientific">Armillaria ostoyae</name>
    <name type="common">Armillaria root rot fungus</name>
    <dbReference type="NCBI Taxonomy" id="47428"/>
    <lineage>
        <taxon>Eukaryota</taxon>
        <taxon>Fungi</taxon>
        <taxon>Dikarya</taxon>
        <taxon>Basidiomycota</taxon>
        <taxon>Agaricomycotina</taxon>
        <taxon>Agaricomycetes</taxon>
        <taxon>Agaricomycetidae</taxon>
        <taxon>Agaricales</taxon>
        <taxon>Marasmiineae</taxon>
        <taxon>Physalacriaceae</taxon>
        <taxon>Armillaria</taxon>
    </lineage>
</organism>
<dbReference type="AlphaFoldDB" id="A0A284S5W9"/>
<feature type="domain" description="Reverse transcriptase" evidence="1">
    <location>
        <begin position="101"/>
        <end position="255"/>
    </location>
</feature>
<dbReference type="OMA" id="RNQSPFE"/>
<dbReference type="InterPro" id="IPR043128">
    <property type="entry name" value="Rev_trsase/Diguanyl_cyclase"/>
</dbReference>
<reference evidence="3" key="1">
    <citation type="journal article" date="2017" name="Nat. Ecol. Evol.">
        <title>Genome expansion and lineage-specific genetic innovations in the forest pathogenic fungi Armillaria.</title>
        <authorList>
            <person name="Sipos G."/>
            <person name="Prasanna A.N."/>
            <person name="Walter M.C."/>
            <person name="O'Connor E."/>
            <person name="Balint B."/>
            <person name="Krizsan K."/>
            <person name="Kiss B."/>
            <person name="Hess J."/>
            <person name="Varga T."/>
            <person name="Slot J."/>
            <person name="Riley R."/>
            <person name="Boka B."/>
            <person name="Rigling D."/>
            <person name="Barry K."/>
            <person name="Lee J."/>
            <person name="Mihaltcheva S."/>
            <person name="LaButti K."/>
            <person name="Lipzen A."/>
            <person name="Waldron R."/>
            <person name="Moloney N.M."/>
            <person name="Sperisen C."/>
            <person name="Kredics L."/>
            <person name="Vagvoelgyi C."/>
            <person name="Patrignani A."/>
            <person name="Fitzpatrick D."/>
            <person name="Nagy I."/>
            <person name="Doyle S."/>
            <person name="Anderson J.B."/>
            <person name="Grigoriev I.V."/>
            <person name="Gueldener U."/>
            <person name="Muensterkoetter M."/>
            <person name="Nagy L.G."/>
        </authorList>
    </citation>
    <scope>NUCLEOTIDE SEQUENCE [LARGE SCALE GENOMIC DNA]</scope>
    <source>
        <strain evidence="3">C18/9</strain>
    </source>
</reference>
<dbReference type="PANTHER" id="PTHR24559:SF440">
    <property type="entry name" value="RIBONUCLEASE H"/>
    <property type="match status" value="1"/>
</dbReference>
<dbReference type="CDD" id="cd01647">
    <property type="entry name" value="RT_LTR"/>
    <property type="match status" value="1"/>
</dbReference>
<keyword evidence="3" id="KW-1185">Reference proteome</keyword>
<dbReference type="OrthoDB" id="3262920at2759"/>
<dbReference type="Proteomes" id="UP000219338">
    <property type="component" value="Unassembled WGS sequence"/>
</dbReference>
<dbReference type="Gene3D" id="3.10.10.10">
    <property type="entry name" value="HIV Type 1 Reverse Transcriptase, subunit A, domain 1"/>
    <property type="match status" value="1"/>
</dbReference>
<dbReference type="SUPFAM" id="SSF56672">
    <property type="entry name" value="DNA/RNA polymerases"/>
    <property type="match status" value="1"/>
</dbReference>
<dbReference type="InterPro" id="IPR000477">
    <property type="entry name" value="RT_dom"/>
</dbReference>
<protein>
    <submittedName>
        <fullName evidence="2">Related to TY3B TY3B protein</fullName>
    </submittedName>
</protein>
<dbReference type="PROSITE" id="PS50878">
    <property type="entry name" value="RT_POL"/>
    <property type="match status" value="1"/>
</dbReference>
<name>A0A284S5W9_ARMOS</name>
<evidence type="ECO:0000313" key="3">
    <source>
        <dbReference type="Proteomes" id="UP000219338"/>
    </source>
</evidence>
<dbReference type="PANTHER" id="PTHR24559">
    <property type="entry name" value="TRANSPOSON TY3-I GAG-POL POLYPROTEIN"/>
    <property type="match status" value="1"/>
</dbReference>